<keyword evidence="2" id="KW-1185">Reference proteome</keyword>
<dbReference type="AlphaFoldDB" id="A0AAD4LUA4"/>
<dbReference type="Proteomes" id="UP001203297">
    <property type="component" value="Unassembled WGS sequence"/>
</dbReference>
<protein>
    <submittedName>
        <fullName evidence="1">Uncharacterized protein</fullName>
    </submittedName>
</protein>
<sequence length="122" mass="14196">MRRRRLAGSVSRFFSQVLTLLSGFDVEVGLQETCSFKVRVRGSCAVVATFWVLYKGRLVVTLQFWSGNQDHWHPGSIRWSTSTTIKPRSVPRPQQINKRSNVIVSNYQGRNQDRIWQSRSRR</sequence>
<evidence type="ECO:0000313" key="2">
    <source>
        <dbReference type="Proteomes" id="UP001203297"/>
    </source>
</evidence>
<accession>A0AAD4LUA4</accession>
<evidence type="ECO:0000313" key="1">
    <source>
        <dbReference type="EMBL" id="KAI0289314.1"/>
    </source>
</evidence>
<proteinExistence type="predicted"/>
<organism evidence="1 2">
    <name type="scientific">Multifurca ochricompacta</name>
    <dbReference type="NCBI Taxonomy" id="376703"/>
    <lineage>
        <taxon>Eukaryota</taxon>
        <taxon>Fungi</taxon>
        <taxon>Dikarya</taxon>
        <taxon>Basidiomycota</taxon>
        <taxon>Agaricomycotina</taxon>
        <taxon>Agaricomycetes</taxon>
        <taxon>Russulales</taxon>
        <taxon>Russulaceae</taxon>
        <taxon>Multifurca</taxon>
    </lineage>
</organism>
<comment type="caution">
    <text evidence="1">The sequence shown here is derived from an EMBL/GenBank/DDBJ whole genome shotgun (WGS) entry which is preliminary data.</text>
</comment>
<name>A0AAD4LUA4_9AGAM</name>
<reference evidence="1" key="1">
    <citation type="journal article" date="2022" name="New Phytol.">
        <title>Evolutionary transition to the ectomycorrhizal habit in the genomes of a hyperdiverse lineage of mushroom-forming fungi.</title>
        <authorList>
            <person name="Looney B."/>
            <person name="Miyauchi S."/>
            <person name="Morin E."/>
            <person name="Drula E."/>
            <person name="Courty P.E."/>
            <person name="Kohler A."/>
            <person name="Kuo A."/>
            <person name="LaButti K."/>
            <person name="Pangilinan J."/>
            <person name="Lipzen A."/>
            <person name="Riley R."/>
            <person name="Andreopoulos W."/>
            <person name="He G."/>
            <person name="Johnson J."/>
            <person name="Nolan M."/>
            <person name="Tritt A."/>
            <person name="Barry K.W."/>
            <person name="Grigoriev I.V."/>
            <person name="Nagy L.G."/>
            <person name="Hibbett D."/>
            <person name="Henrissat B."/>
            <person name="Matheny P.B."/>
            <person name="Labbe J."/>
            <person name="Martin F.M."/>
        </authorList>
    </citation>
    <scope>NUCLEOTIDE SEQUENCE</scope>
    <source>
        <strain evidence="1">BPL690</strain>
    </source>
</reference>
<dbReference type="EMBL" id="WTXG01000334">
    <property type="protein sequence ID" value="KAI0289314.1"/>
    <property type="molecule type" value="Genomic_DNA"/>
</dbReference>
<gene>
    <name evidence="1" type="ORF">B0F90DRAFT_864064</name>
</gene>